<keyword evidence="2" id="KW-1185">Reference proteome</keyword>
<proteinExistence type="predicted"/>
<reference evidence="1 2" key="1">
    <citation type="submission" date="2021-06" db="EMBL/GenBank/DDBJ databases">
        <authorList>
            <person name="Palmer J.M."/>
        </authorList>
    </citation>
    <scope>NUCLEOTIDE SEQUENCE [LARGE SCALE GENOMIC DNA]</scope>
    <source>
        <strain evidence="1 2">XC_2019</strain>
        <tissue evidence="1">Muscle</tissue>
    </source>
</reference>
<name>A0ABV0SCP8_9TELE</name>
<organism evidence="1 2">
    <name type="scientific">Xenoophorus captivus</name>
    <dbReference type="NCBI Taxonomy" id="1517983"/>
    <lineage>
        <taxon>Eukaryota</taxon>
        <taxon>Metazoa</taxon>
        <taxon>Chordata</taxon>
        <taxon>Craniata</taxon>
        <taxon>Vertebrata</taxon>
        <taxon>Euteleostomi</taxon>
        <taxon>Actinopterygii</taxon>
        <taxon>Neopterygii</taxon>
        <taxon>Teleostei</taxon>
        <taxon>Neoteleostei</taxon>
        <taxon>Acanthomorphata</taxon>
        <taxon>Ovalentaria</taxon>
        <taxon>Atherinomorphae</taxon>
        <taxon>Cyprinodontiformes</taxon>
        <taxon>Goodeidae</taxon>
        <taxon>Xenoophorus</taxon>
    </lineage>
</organism>
<dbReference type="Proteomes" id="UP001434883">
    <property type="component" value="Unassembled WGS sequence"/>
</dbReference>
<dbReference type="EMBL" id="JAHRIN010076779">
    <property type="protein sequence ID" value="MEQ2218325.1"/>
    <property type="molecule type" value="Genomic_DNA"/>
</dbReference>
<evidence type="ECO:0000313" key="2">
    <source>
        <dbReference type="Proteomes" id="UP001434883"/>
    </source>
</evidence>
<protein>
    <submittedName>
        <fullName evidence="1">Uncharacterized protein</fullName>
    </submittedName>
</protein>
<accession>A0ABV0SCP8</accession>
<evidence type="ECO:0000313" key="1">
    <source>
        <dbReference type="EMBL" id="MEQ2218325.1"/>
    </source>
</evidence>
<sequence length="102" mass="11305">MWVSNDRASPPEVWEETTGLPSVCEGVTGSSLFTCEAVSSRCYWLTDLQREEVVTDGGRLASGLRDGQKTHTNTHRDDKIQITAQCSQSLAKVFTPIEFNIL</sequence>
<gene>
    <name evidence="1" type="ORF">XENOCAPTIV_001654</name>
</gene>
<comment type="caution">
    <text evidence="1">The sequence shown here is derived from an EMBL/GenBank/DDBJ whole genome shotgun (WGS) entry which is preliminary data.</text>
</comment>